<evidence type="ECO:0000256" key="3">
    <source>
        <dbReference type="ARBA" id="ARBA00022989"/>
    </source>
</evidence>
<feature type="transmembrane region" description="Helical" evidence="5">
    <location>
        <begin position="114"/>
        <end position="134"/>
    </location>
</feature>
<evidence type="ECO:0000256" key="4">
    <source>
        <dbReference type="ARBA" id="ARBA00023136"/>
    </source>
</evidence>
<keyword evidence="2 5" id="KW-0812">Transmembrane</keyword>
<dbReference type="SUPFAM" id="SSF103473">
    <property type="entry name" value="MFS general substrate transporter"/>
    <property type="match status" value="1"/>
</dbReference>
<dbReference type="PROSITE" id="PS00216">
    <property type="entry name" value="SUGAR_TRANSPORT_1"/>
    <property type="match status" value="1"/>
</dbReference>
<evidence type="ECO:0000259" key="6">
    <source>
        <dbReference type="PROSITE" id="PS50850"/>
    </source>
</evidence>
<accession>A0A399RMP5</accession>
<proteinExistence type="predicted"/>
<feature type="transmembrane region" description="Helical" evidence="5">
    <location>
        <begin position="175"/>
        <end position="195"/>
    </location>
</feature>
<dbReference type="InterPro" id="IPR020846">
    <property type="entry name" value="MFS_dom"/>
</dbReference>
<feature type="transmembrane region" description="Helical" evidence="5">
    <location>
        <begin position="409"/>
        <end position="430"/>
    </location>
</feature>
<dbReference type="AlphaFoldDB" id="A0A399RMP5"/>
<keyword evidence="3 5" id="KW-1133">Transmembrane helix</keyword>
<dbReference type="InterPro" id="IPR005829">
    <property type="entry name" value="Sugar_transporter_CS"/>
</dbReference>
<feature type="transmembrane region" description="Helical" evidence="5">
    <location>
        <begin position="344"/>
        <end position="368"/>
    </location>
</feature>
<gene>
    <name evidence="7" type="ORF">D1223_04140</name>
</gene>
<comment type="caution">
    <text evidence="7">The sequence shown here is derived from an EMBL/GenBank/DDBJ whole genome shotgun (WGS) entry which is preliminary data.</text>
</comment>
<evidence type="ECO:0000256" key="1">
    <source>
        <dbReference type="ARBA" id="ARBA00004141"/>
    </source>
</evidence>
<comment type="subcellular location">
    <subcellularLocation>
        <location evidence="1">Membrane</location>
        <topology evidence="1">Multi-pass membrane protein</topology>
    </subcellularLocation>
</comment>
<feature type="transmembrane region" description="Helical" evidence="5">
    <location>
        <begin position="320"/>
        <end position="338"/>
    </location>
</feature>
<organism evidence="7 8">
    <name type="scientific">Henriciella mobilis</name>
    <dbReference type="NCBI Taxonomy" id="2305467"/>
    <lineage>
        <taxon>Bacteria</taxon>
        <taxon>Pseudomonadati</taxon>
        <taxon>Pseudomonadota</taxon>
        <taxon>Alphaproteobacteria</taxon>
        <taxon>Hyphomonadales</taxon>
        <taxon>Hyphomonadaceae</taxon>
        <taxon>Henriciella</taxon>
    </lineage>
</organism>
<feature type="transmembrane region" description="Helical" evidence="5">
    <location>
        <begin position="146"/>
        <end position="169"/>
    </location>
</feature>
<dbReference type="InterPro" id="IPR011701">
    <property type="entry name" value="MFS"/>
</dbReference>
<sequence>MSDQPVEILARERMGRAQIVVIVLCVLLNGLDGFDVLSISFAAPGIAEEWGISRGALGLVLSMELIGMSVGSIILGQAADRIGRRPIIITSLCVMTLGMFLAATANSVPVMSGYRLFTGLGIGGMLACTNAMVAEYSNDRYRSLNVTIMATGYPLGAIIGGVIASQLLAHFDWRAVFIFGGVMTALMLPAVLVAMPESVSSLAARRPAGALEKINRTLKRLGHSALERLPDLKESAAASGGGGLRRLLGPALIAVTLLLTLAYFAHIMTFYYILKWIPKLVVDMGYVPSEAGNVLVWANVGGATGGIVLGLLSRKLDIRWLTISVLALAFVFVTYFGAGHDTLRALSVVSAMVGFFTNAGVVGLYALIAKYFPADVRAGGTGFVIGIGRGGAALGPIIAGYLFESGQGLQTVSIYMASGAVIAMIALILLGRRSKALADA</sequence>
<feature type="transmembrane region" description="Helical" evidence="5">
    <location>
        <begin position="380"/>
        <end position="403"/>
    </location>
</feature>
<keyword evidence="8" id="KW-1185">Reference proteome</keyword>
<dbReference type="PROSITE" id="PS50850">
    <property type="entry name" value="MFS"/>
    <property type="match status" value="1"/>
</dbReference>
<feature type="transmembrane region" description="Helical" evidence="5">
    <location>
        <begin position="55"/>
        <end position="75"/>
    </location>
</feature>
<dbReference type="Gene3D" id="1.20.1250.20">
    <property type="entry name" value="MFS general substrate transporter like domains"/>
    <property type="match status" value="1"/>
</dbReference>
<reference evidence="7 8" key="1">
    <citation type="submission" date="2018-08" db="EMBL/GenBank/DDBJ databases">
        <title>Henriciella mobilis sp. nov., isolated from seawater.</title>
        <authorList>
            <person name="Cheng H."/>
            <person name="Wu Y.-H."/>
            <person name="Xu X.-W."/>
            <person name="Guo L.-L."/>
        </authorList>
    </citation>
    <scope>NUCLEOTIDE SEQUENCE [LARGE SCALE GENOMIC DNA]</scope>
    <source>
        <strain evidence="7 8">JN25</strain>
    </source>
</reference>
<feature type="transmembrane region" description="Helical" evidence="5">
    <location>
        <begin position="20"/>
        <end position="43"/>
    </location>
</feature>
<dbReference type="InterPro" id="IPR036259">
    <property type="entry name" value="MFS_trans_sf"/>
</dbReference>
<dbReference type="PANTHER" id="PTHR23508:SF10">
    <property type="entry name" value="CARBOXYLIC ACID TRANSPORTER PROTEIN HOMOLOG"/>
    <property type="match status" value="1"/>
</dbReference>
<dbReference type="OrthoDB" id="9800416at2"/>
<dbReference type="Pfam" id="PF07690">
    <property type="entry name" value="MFS_1"/>
    <property type="match status" value="1"/>
</dbReference>
<dbReference type="EMBL" id="QWFX01000005">
    <property type="protein sequence ID" value="RIJ33040.1"/>
    <property type="molecule type" value="Genomic_DNA"/>
</dbReference>
<dbReference type="GO" id="GO:0005886">
    <property type="term" value="C:plasma membrane"/>
    <property type="evidence" value="ECO:0007669"/>
    <property type="project" value="TreeGrafter"/>
</dbReference>
<name>A0A399RMP5_9PROT</name>
<dbReference type="GO" id="GO:0046943">
    <property type="term" value="F:carboxylic acid transmembrane transporter activity"/>
    <property type="evidence" value="ECO:0007669"/>
    <property type="project" value="TreeGrafter"/>
</dbReference>
<feature type="transmembrane region" description="Helical" evidence="5">
    <location>
        <begin position="294"/>
        <end position="313"/>
    </location>
</feature>
<dbReference type="Proteomes" id="UP000266385">
    <property type="component" value="Unassembled WGS sequence"/>
</dbReference>
<evidence type="ECO:0000313" key="7">
    <source>
        <dbReference type="EMBL" id="RIJ33040.1"/>
    </source>
</evidence>
<feature type="transmembrane region" description="Helical" evidence="5">
    <location>
        <begin position="87"/>
        <end position="108"/>
    </location>
</feature>
<evidence type="ECO:0000313" key="8">
    <source>
        <dbReference type="Proteomes" id="UP000266385"/>
    </source>
</evidence>
<protein>
    <submittedName>
        <fullName evidence="7">MFS transporter</fullName>
    </submittedName>
</protein>
<keyword evidence="4 5" id="KW-0472">Membrane</keyword>
<evidence type="ECO:0000256" key="5">
    <source>
        <dbReference type="SAM" id="Phobius"/>
    </source>
</evidence>
<evidence type="ECO:0000256" key="2">
    <source>
        <dbReference type="ARBA" id="ARBA00022692"/>
    </source>
</evidence>
<feature type="domain" description="Major facilitator superfamily (MFS) profile" evidence="6">
    <location>
        <begin position="21"/>
        <end position="435"/>
    </location>
</feature>
<dbReference type="RefSeq" id="WP_119375118.1">
    <property type="nucleotide sequence ID" value="NZ_QWFX01000005.1"/>
</dbReference>
<feature type="transmembrane region" description="Helical" evidence="5">
    <location>
        <begin position="251"/>
        <end position="274"/>
    </location>
</feature>
<dbReference type="PANTHER" id="PTHR23508">
    <property type="entry name" value="CARBOXYLIC ACID TRANSPORTER PROTEIN HOMOLOG"/>
    <property type="match status" value="1"/>
</dbReference>